<dbReference type="SUPFAM" id="SSF56796">
    <property type="entry name" value="Dehydroquinate synthase-like"/>
    <property type="match status" value="1"/>
</dbReference>
<dbReference type="CDD" id="cd08187">
    <property type="entry name" value="BDH"/>
    <property type="match status" value="1"/>
</dbReference>
<dbReference type="PANTHER" id="PTHR43633">
    <property type="entry name" value="ALCOHOL DEHYDROGENASE YQHD"/>
    <property type="match status" value="1"/>
</dbReference>
<dbReference type="EMBL" id="DS113869">
    <property type="protein sequence ID" value="EAX94240.1"/>
    <property type="molecule type" value="Genomic_DNA"/>
</dbReference>
<reference evidence="4" key="2">
    <citation type="journal article" date="2007" name="Science">
        <title>Draft genome sequence of the sexually transmitted pathogen Trichomonas vaginalis.</title>
        <authorList>
            <person name="Carlton J.M."/>
            <person name="Hirt R.P."/>
            <person name="Silva J.C."/>
            <person name="Delcher A.L."/>
            <person name="Schatz M."/>
            <person name="Zhao Q."/>
            <person name="Wortman J.R."/>
            <person name="Bidwell S.L."/>
            <person name="Alsmark U.C.M."/>
            <person name="Besteiro S."/>
            <person name="Sicheritz-Ponten T."/>
            <person name="Noel C.J."/>
            <person name="Dacks J.B."/>
            <person name="Foster P.G."/>
            <person name="Simillion C."/>
            <person name="Van de Peer Y."/>
            <person name="Miranda-Saavedra D."/>
            <person name="Barton G.J."/>
            <person name="Westrop G.D."/>
            <person name="Mueller S."/>
            <person name="Dessi D."/>
            <person name="Fiori P.L."/>
            <person name="Ren Q."/>
            <person name="Paulsen I."/>
            <person name="Zhang H."/>
            <person name="Bastida-Corcuera F.D."/>
            <person name="Simoes-Barbosa A."/>
            <person name="Brown M.T."/>
            <person name="Hayes R.D."/>
            <person name="Mukherjee M."/>
            <person name="Okumura C.Y."/>
            <person name="Schneider R."/>
            <person name="Smith A.J."/>
            <person name="Vanacova S."/>
            <person name="Villalvazo M."/>
            <person name="Haas B.J."/>
            <person name="Pertea M."/>
            <person name="Feldblyum T.V."/>
            <person name="Utterback T.R."/>
            <person name="Shu C.L."/>
            <person name="Osoegawa K."/>
            <person name="de Jong P.J."/>
            <person name="Hrdy I."/>
            <person name="Horvathova L."/>
            <person name="Zubacova Z."/>
            <person name="Dolezal P."/>
            <person name="Malik S.B."/>
            <person name="Logsdon J.M. Jr."/>
            <person name="Henze K."/>
            <person name="Gupta A."/>
            <person name="Wang C.C."/>
            <person name="Dunne R.L."/>
            <person name="Upcroft J.A."/>
            <person name="Upcroft P."/>
            <person name="White O."/>
            <person name="Salzberg S.L."/>
            <person name="Tang P."/>
            <person name="Chiu C.-H."/>
            <person name="Lee Y.-S."/>
            <person name="Embley T.M."/>
            <person name="Coombs G.H."/>
            <person name="Mottram J.C."/>
            <person name="Tachezy J."/>
            <person name="Fraser-Liggett C.M."/>
            <person name="Johnson P.J."/>
        </authorList>
    </citation>
    <scope>NUCLEOTIDE SEQUENCE [LARGE SCALE GENOMIC DNA]</scope>
    <source>
        <strain evidence="4">G3</strain>
    </source>
</reference>
<dbReference type="eggNOG" id="KOG3857">
    <property type="taxonomic scope" value="Eukaryota"/>
</dbReference>
<dbReference type="VEuPathDB" id="TrichDB:TVAG_001570"/>
<accession>A2FLJ0</accession>
<dbReference type="InterPro" id="IPR001670">
    <property type="entry name" value="ADH_Fe/GldA"/>
</dbReference>
<dbReference type="PROSITE" id="PS00060">
    <property type="entry name" value="ADH_IRON_2"/>
    <property type="match status" value="1"/>
</dbReference>
<dbReference type="Pfam" id="PF00465">
    <property type="entry name" value="Fe-ADH"/>
    <property type="match status" value="1"/>
</dbReference>
<dbReference type="OrthoDB" id="339764at2759"/>
<dbReference type="OMA" id="GHWARYV"/>
<dbReference type="KEGG" id="tva:4751969"/>
<evidence type="ECO:0000313" key="5">
    <source>
        <dbReference type="Proteomes" id="UP000001542"/>
    </source>
</evidence>
<dbReference type="AlphaFoldDB" id="A2FLJ0"/>
<reference evidence="4" key="1">
    <citation type="submission" date="2006-10" db="EMBL/GenBank/DDBJ databases">
        <authorList>
            <person name="Amadeo P."/>
            <person name="Zhao Q."/>
            <person name="Wortman J."/>
            <person name="Fraser-Liggett C."/>
            <person name="Carlton J."/>
        </authorList>
    </citation>
    <scope>NUCLEOTIDE SEQUENCE</scope>
    <source>
        <strain evidence="4">G3</strain>
    </source>
</reference>
<dbReference type="Gene3D" id="1.20.1090.10">
    <property type="entry name" value="Dehydroquinate synthase-like - alpha domain"/>
    <property type="match status" value="1"/>
</dbReference>
<organism evidence="4 5">
    <name type="scientific">Trichomonas vaginalis (strain ATCC PRA-98 / G3)</name>
    <dbReference type="NCBI Taxonomy" id="412133"/>
    <lineage>
        <taxon>Eukaryota</taxon>
        <taxon>Metamonada</taxon>
        <taxon>Parabasalia</taxon>
        <taxon>Trichomonadida</taxon>
        <taxon>Trichomonadidae</taxon>
        <taxon>Trichomonas</taxon>
    </lineage>
</organism>
<evidence type="ECO:0000313" key="4">
    <source>
        <dbReference type="EMBL" id="EAX94240.1"/>
    </source>
</evidence>
<dbReference type="InterPro" id="IPR056798">
    <property type="entry name" value="ADH_Fe_C"/>
</dbReference>
<dbReference type="InterPro" id="IPR044731">
    <property type="entry name" value="BDH-like"/>
</dbReference>
<dbReference type="RefSeq" id="XP_001307170.1">
    <property type="nucleotide sequence ID" value="XM_001307169.1"/>
</dbReference>
<dbReference type="GO" id="GO:1990362">
    <property type="term" value="F:butanol dehydrogenase (NAD+) activity"/>
    <property type="evidence" value="ECO:0007669"/>
    <property type="project" value="InterPro"/>
</dbReference>
<dbReference type="SMR" id="A2FLJ0"/>
<dbReference type="Pfam" id="PF25137">
    <property type="entry name" value="ADH_Fe_C"/>
    <property type="match status" value="1"/>
</dbReference>
<evidence type="ECO:0000256" key="1">
    <source>
        <dbReference type="ARBA" id="ARBA00023002"/>
    </source>
</evidence>
<dbReference type="PANTHER" id="PTHR43633:SF1">
    <property type="entry name" value="ALCOHOL DEHYDROGENASE YQHD"/>
    <property type="match status" value="1"/>
</dbReference>
<evidence type="ECO:0000259" key="2">
    <source>
        <dbReference type="Pfam" id="PF00465"/>
    </source>
</evidence>
<proteinExistence type="predicted"/>
<dbReference type="GO" id="GO:0046872">
    <property type="term" value="F:metal ion binding"/>
    <property type="evidence" value="ECO:0007669"/>
    <property type="project" value="InterPro"/>
</dbReference>
<dbReference type="Proteomes" id="UP000001542">
    <property type="component" value="Unassembled WGS sequence"/>
</dbReference>
<dbReference type="STRING" id="5722.A2FLJ0"/>
<dbReference type="InterPro" id="IPR018211">
    <property type="entry name" value="ADH_Fe_CS"/>
</dbReference>
<name>A2FLJ0_TRIV3</name>
<dbReference type="InParanoid" id="A2FLJ0"/>
<keyword evidence="1" id="KW-0560">Oxidoreductase</keyword>
<gene>
    <name evidence="4" type="ORF">TVAG_001570</name>
</gene>
<evidence type="ECO:0000259" key="3">
    <source>
        <dbReference type="Pfam" id="PF25137"/>
    </source>
</evidence>
<protein>
    <submittedName>
        <fullName evidence="4">Alcohol dehydrogenase, iron-containing family protein</fullName>
    </submittedName>
</protein>
<feature type="domain" description="Alcohol dehydrogenase iron-type/glycerol dehydrogenase GldA" evidence="2">
    <location>
        <begin position="9"/>
        <end position="179"/>
    </location>
</feature>
<sequence length="389" mass="43651">MKFLWRNTTQVAFGKEAVKEYIPKFVKPKSRIICTYGGGSIFKNGAHDDVQSALEALGCEVKWEGGIPANPEFDRCVEIVKVVKEFKPDLIIAVGGGSIVDGTKFISVASVIPDDADPWDMVINAKFPDHHIPFATVMTLPATGSEWNNGWVISRRSLNAKVSGSRCQITYPEFSILDPKYTMTLSVRQLRNGLFDSFCHMVEQYCTGEPCPMFDSFWLSSIKEVFDIADAIMSPNQTIEAHERLMMCALFGLNRLFGMVKGQCWAIHTMGHQLTGVYGIDHGATLSIIMPHMYRELFEQRKYHLAELARFIFNAKGTDDECAKIALKEIDNFIEKIGIAKKVSDVCEANKSVDDLMTQLENFTHGNPFGFQGQVSSEMARRIYTQINV</sequence>
<keyword evidence="5" id="KW-1185">Reference proteome</keyword>
<dbReference type="Gene3D" id="3.40.50.1970">
    <property type="match status" value="1"/>
</dbReference>
<feature type="domain" description="Fe-containing alcohol dehydrogenase-like C-terminal" evidence="3">
    <location>
        <begin position="195"/>
        <end position="346"/>
    </location>
</feature>
<dbReference type="VEuPathDB" id="TrichDB:TVAGG3_0616690"/>